<dbReference type="AlphaFoldDB" id="D8PN19"/>
<dbReference type="HOGENOM" id="CLU_2039404_0_0_1"/>
<name>D8PN19_SCHCM</name>
<evidence type="ECO:0000256" key="1">
    <source>
        <dbReference type="SAM" id="MobiDB-lite"/>
    </source>
</evidence>
<reference evidence="2 3" key="1">
    <citation type="journal article" date="2010" name="Nat. Biotechnol.">
        <title>Genome sequence of the model mushroom Schizophyllum commune.</title>
        <authorList>
            <person name="Ohm R.A."/>
            <person name="de Jong J.F."/>
            <person name="Lugones L.G."/>
            <person name="Aerts A."/>
            <person name="Kothe E."/>
            <person name="Stajich J.E."/>
            <person name="de Vries R.P."/>
            <person name="Record E."/>
            <person name="Levasseur A."/>
            <person name="Baker S.E."/>
            <person name="Bartholomew K.A."/>
            <person name="Coutinho P.M."/>
            <person name="Erdmann S."/>
            <person name="Fowler T.J."/>
            <person name="Gathman A.C."/>
            <person name="Lombard V."/>
            <person name="Henrissat B."/>
            <person name="Knabe N."/>
            <person name="Kuees U."/>
            <person name="Lilly W.W."/>
            <person name="Lindquist E."/>
            <person name="Lucas S."/>
            <person name="Magnuson J.K."/>
            <person name="Piumi F."/>
            <person name="Raudaskoski M."/>
            <person name="Salamov A."/>
            <person name="Schmutz J."/>
            <person name="Schwarze F.W.M.R."/>
            <person name="vanKuyk P.A."/>
            <person name="Horton J.S."/>
            <person name="Grigoriev I.V."/>
            <person name="Woesten H.A.B."/>
        </authorList>
    </citation>
    <scope>NUCLEOTIDE SEQUENCE [LARGE SCALE GENOMIC DNA]</scope>
    <source>
        <strain evidence="3">H4-8 / FGSC 9210</strain>
    </source>
</reference>
<feature type="non-terminal residue" evidence="2">
    <location>
        <position position="121"/>
    </location>
</feature>
<dbReference type="VEuPathDB" id="FungiDB:SCHCODRAFT_02666275"/>
<dbReference type="RefSeq" id="XP_003037767.1">
    <property type="nucleotide sequence ID" value="XM_003037721.1"/>
</dbReference>
<proteinExistence type="predicted"/>
<evidence type="ECO:0000313" key="3">
    <source>
        <dbReference type="Proteomes" id="UP000007431"/>
    </source>
</evidence>
<dbReference type="InParanoid" id="D8PN19"/>
<keyword evidence="3" id="KW-1185">Reference proteome</keyword>
<sequence>MRGAPVSPDQSAFNDGFNNLTWQYHRPIPLPRCLLRATSSAASSVASKWPPFVGPSSSSNSSSSIAAFSLEAYSGSGGRGKGPRLSSQGAPATPEGIGQRCTGWSARARPEFTSPPSSNEL</sequence>
<feature type="region of interest" description="Disordered" evidence="1">
    <location>
        <begin position="73"/>
        <end position="121"/>
    </location>
</feature>
<accession>D8PN19</accession>
<gene>
    <name evidence="2" type="ORF">SCHCODRAFT_102310</name>
</gene>
<dbReference type="GeneID" id="9585701"/>
<dbReference type="EMBL" id="GL377302">
    <property type="protein sequence ID" value="EFJ02865.1"/>
    <property type="molecule type" value="Genomic_DNA"/>
</dbReference>
<evidence type="ECO:0000313" key="2">
    <source>
        <dbReference type="EMBL" id="EFJ02865.1"/>
    </source>
</evidence>
<organism evidence="3">
    <name type="scientific">Schizophyllum commune (strain H4-8 / FGSC 9210)</name>
    <name type="common">Split gill fungus</name>
    <dbReference type="NCBI Taxonomy" id="578458"/>
    <lineage>
        <taxon>Eukaryota</taxon>
        <taxon>Fungi</taxon>
        <taxon>Dikarya</taxon>
        <taxon>Basidiomycota</taxon>
        <taxon>Agaricomycotina</taxon>
        <taxon>Agaricomycetes</taxon>
        <taxon>Agaricomycetidae</taxon>
        <taxon>Agaricales</taxon>
        <taxon>Schizophyllaceae</taxon>
        <taxon>Schizophyllum</taxon>
    </lineage>
</organism>
<dbReference type="Proteomes" id="UP000007431">
    <property type="component" value="Unassembled WGS sequence"/>
</dbReference>
<dbReference type="KEGG" id="scm:SCHCO_02666275"/>
<protein>
    <submittedName>
        <fullName evidence="2">Uncharacterized protein</fullName>
    </submittedName>
</protein>